<evidence type="ECO:0000256" key="6">
    <source>
        <dbReference type="SAM" id="MobiDB-lite"/>
    </source>
</evidence>
<dbReference type="InterPro" id="IPR029454">
    <property type="entry name" value="ODR-4-like"/>
</dbReference>
<evidence type="ECO:0000313" key="8">
    <source>
        <dbReference type="Proteomes" id="UP001209878"/>
    </source>
</evidence>
<comment type="caution">
    <text evidence="7">The sequence shown here is derived from an EMBL/GenBank/DDBJ whole genome shotgun (WGS) entry which is preliminary data.</text>
</comment>
<accession>A0AAD9KZX4</accession>
<feature type="region of interest" description="Disordered" evidence="6">
    <location>
        <begin position="158"/>
        <end position="182"/>
    </location>
</feature>
<dbReference type="Proteomes" id="UP001209878">
    <property type="component" value="Unassembled WGS sequence"/>
</dbReference>
<proteinExistence type="inferred from homology"/>
<organism evidence="7 8">
    <name type="scientific">Ridgeia piscesae</name>
    <name type="common">Tubeworm</name>
    <dbReference type="NCBI Taxonomy" id="27915"/>
    <lineage>
        <taxon>Eukaryota</taxon>
        <taxon>Metazoa</taxon>
        <taxon>Spiralia</taxon>
        <taxon>Lophotrochozoa</taxon>
        <taxon>Annelida</taxon>
        <taxon>Polychaeta</taxon>
        <taxon>Sedentaria</taxon>
        <taxon>Canalipalpata</taxon>
        <taxon>Sabellida</taxon>
        <taxon>Siboglinidae</taxon>
        <taxon>Ridgeia</taxon>
    </lineage>
</organism>
<gene>
    <name evidence="7" type="ORF">NP493_442g00009</name>
</gene>
<reference evidence="7" key="1">
    <citation type="journal article" date="2023" name="Mol. Biol. Evol.">
        <title>Third-Generation Sequencing Reveals the Adaptive Role of the Epigenome in Three Deep-Sea Polychaetes.</title>
        <authorList>
            <person name="Perez M."/>
            <person name="Aroh O."/>
            <person name="Sun Y."/>
            <person name="Lan Y."/>
            <person name="Juniper S.K."/>
            <person name="Young C.R."/>
            <person name="Angers B."/>
            <person name="Qian P.Y."/>
        </authorList>
    </citation>
    <scope>NUCLEOTIDE SEQUENCE</scope>
    <source>
        <strain evidence="7">R07B-5</strain>
    </source>
</reference>
<dbReference type="GO" id="GO:0016020">
    <property type="term" value="C:membrane"/>
    <property type="evidence" value="ECO:0007669"/>
    <property type="project" value="UniProtKB-SubCell"/>
</dbReference>
<feature type="compositionally biased region" description="Acidic residues" evidence="6">
    <location>
        <begin position="338"/>
        <end position="347"/>
    </location>
</feature>
<dbReference type="GO" id="GO:0008104">
    <property type="term" value="P:intracellular protein localization"/>
    <property type="evidence" value="ECO:0007669"/>
    <property type="project" value="TreeGrafter"/>
</dbReference>
<evidence type="ECO:0000313" key="7">
    <source>
        <dbReference type="EMBL" id="KAK2180449.1"/>
    </source>
</evidence>
<dbReference type="GO" id="GO:0012505">
    <property type="term" value="C:endomembrane system"/>
    <property type="evidence" value="ECO:0007669"/>
    <property type="project" value="TreeGrafter"/>
</dbReference>
<dbReference type="EMBL" id="JAODUO010000442">
    <property type="protein sequence ID" value="KAK2180449.1"/>
    <property type="molecule type" value="Genomic_DNA"/>
</dbReference>
<comment type="similarity">
    <text evidence="2">Belongs to the ODR-4 family.</text>
</comment>
<keyword evidence="3" id="KW-0812">Transmembrane</keyword>
<keyword evidence="8" id="KW-1185">Reference proteome</keyword>
<name>A0AAD9KZX4_RIDPI</name>
<sequence>MFQVHRMLPGGLDVIGLFAVGSPDMMQSAQAKLRQVLFATHKMLRQGQPTPKTADPCITDRILLQICSVTRKITCRSFDVADPKCSARPADWKYQTFLDRWQRLDSTMSIDWFIPVAETALCDTLSSQIQNGLSGYCENVWNSLATIDGRILPAEAMLSQSSQSSGPPHGGKRRKQKGEQPTPAAVQRYTVALFAQMPPSDVVPQATITDCGAQMIVRGNISSRAFVHGKATVAEATQAVKADIVRSLTSRCQLLCEDLLQTEEDQDPKVLYETPIRVFAPIPSTCLSLCDYMFQDEATTDCVDRFRELLDLVIDADDIQLDAERIPSEEDLAKSEEFDIESVDDNSDPTSSRNLSRLGGWLLNDYKHVRS</sequence>
<comment type="subcellular location">
    <subcellularLocation>
        <location evidence="1">Membrane</location>
    </subcellularLocation>
</comment>
<keyword evidence="5" id="KW-0472">Membrane</keyword>
<evidence type="ECO:0000256" key="3">
    <source>
        <dbReference type="ARBA" id="ARBA00022692"/>
    </source>
</evidence>
<dbReference type="Pfam" id="PF14778">
    <property type="entry name" value="ODR4-like"/>
    <property type="match status" value="1"/>
</dbReference>
<feature type="region of interest" description="Disordered" evidence="6">
    <location>
        <begin position="334"/>
        <end position="355"/>
    </location>
</feature>
<evidence type="ECO:0000256" key="5">
    <source>
        <dbReference type="ARBA" id="ARBA00023136"/>
    </source>
</evidence>
<keyword evidence="4" id="KW-1133">Transmembrane helix</keyword>
<dbReference type="PANTHER" id="PTHR33966:SF1">
    <property type="entry name" value="PROTEIN ODR-4 HOMOLOG"/>
    <property type="match status" value="1"/>
</dbReference>
<dbReference type="AlphaFoldDB" id="A0AAD9KZX4"/>
<evidence type="ECO:0000256" key="2">
    <source>
        <dbReference type="ARBA" id="ARBA00010131"/>
    </source>
</evidence>
<dbReference type="PANTHER" id="PTHR33966">
    <property type="entry name" value="PROTEIN ODR-4 HOMOLOG"/>
    <property type="match status" value="1"/>
</dbReference>
<evidence type="ECO:0000256" key="1">
    <source>
        <dbReference type="ARBA" id="ARBA00004370"/>
    </source>
</evidence>
<evidence type="ECO:0000256" key="4">
    <source>
        <dbReference type="ARBA" id="ARBA00022989"/>
    </source>
</evidence>
<protein>
    <submittedName>
        <fullName evidence="7">Uncharacterized protein</fullName>
    </submittedName>
</protein>